<dbReference type="EMBL" id="QSJD01000002">
    <property type="protein sequence ID" value="RHD53375.1"/>
    <property type="molecule type" value="Genomic_DNA"/>
</dbReference>
<dbReference type="InterPro" id="IPR021352">
    <property type="entry name" value="DUF2971"/>
</dbReference>
<gene>
    <name evidence="2" type="ORF">DW794_02325</name>
    <name evidence="1" type="ORF">DXA49_01645</name>
</gene>
<dbReference type="Pfam" id="PF11185">
    <property type="entry name" value="DUF2971"/>
    <property type="match status" value="1"/>
</dbReference>
<dbReference type="RefSeq" id="WP_122133965.1">
    <property type="nucleotide sequence ID" value="NZ_JADNGD010000002.1"/>
</dbReference>
<dbReference type="Proteomes" id="UP000284689">
    <property type="component" value="Unassembled WGS sequence"/>
</dbReference>
<sequence>MNKSQSEYPILYKYLDIDGAKKMLSNSNLQYTNATKFNDPFDSHPSLIDFSKVPLEMCKAWPPNIIEEVESNRYIRYRENTWICCLSKVFDSLLMWSYYNSHKGVCIGLNMEKVAKYLNTSHGLMVTKYGIEVQYRDIIDKPDYFRGEADFFYQICTKGKDWEHEQEIRLFISKPFPMCMALPYKPKDENEIIDWKDMRAYPKIGRECFEFVYLGVNIDKKEKDEIIQIAKEVNPDIKINQMEINSNAFRLDVNPEYYE</sequence>
<comment type="caution">
    <text evidence="2">The sequence shown here is derived from an EMBL/GenBank/DDBJ whole genome shotgun (WGS) entry which is preliminary data.</text>
</comment>
<evidence type="ECO:0000313" key="1">
    <source>
        <dbReference type="EMBL" id="RGY29511.1"/>
    </source>
</evidence>
<name>A0A414FRP8_9BACE</name>
<dbReference type="AlphaFoldDB" id="A0A414FRP8"/>
<evidence type="ECO:0000313" key="2">
    <source>
        <dbReference type="EMBL" id="RHD53375.1"/>
    </source>
</evidence>
<organism evidence="2 4">
    <name type="scientific">Bacteroides caccae</name>
    <dbReference type="NCBI Taxonomy" id="47678"/>
    <lineage>
        <taxon>Bacteria</taxon>
        <taxon>Pseudomonadati</taxon>
        <taxon>Bacteroidota</taxon>
        <taxon>Bacteroidia</taxon>
        <taxon>Bacteroidales</taxon>
        <taxon>Bacteroidaceae</taxon>
        <taxon>Bacteroides</taxon>
    </lineage>
</organism>
<proteinExistence type="predicted"/>
<accession>A0A414FRP8</accession>
<evidence type="ECO:0000313" key="4">
    <source>
        <dbReference type="Proteomes" id="UP000284689"/>
    </source>
</evidence>
<dbReference type="Proteomes" id="UP000284431">
    <property type="component" value="Unassembled WGS sequence"/>
</dbReference>
<dbReference type="EMBL" id="QSCS01000002">
    <property type="protein sequence ID" value="RGY29511.1"/>
    <property type="molecule type" value="Genomic_DNA"/>
</dbReference>
<evidence type="ECO:0000313" key="3">
    <source>
        <dbReference type="Proteomes" id="UP000284431"/>
    </source>
</evidence>
<reference evidence="3 4" key="1">
    <citation type="submission" date="2018-08" db="EMBL/GenBank/DDBJ databases">
        <title>A genome reference for cultivated species of the human gut microbiota.</title>
        <authorList>
            <person name="Zou Y."/>
            <person name="Xue W."/>
            <person name="Luo G."/>
        </authorList>
    </citation>
    <scope>NUCLEOTIDE SEQUENCE [LARGE SCALE GENOMIC DNA]</scope>
    <source>
        <strain evidence="2 4">AM31-16AC</strain>
        <strain evidence="1 3">OF02-6LB</strain>
    </source>
</reference>
<protein>
    <submittedName>
        <fullName evidence="2">DUF2971 domain-containing protein</fullName>
    </submittedName>
</protein>